<gene>
    <name evidence="1" type="ORF">DPEC_G00322390</name>
</gene>
<name>A0ACC2FAF5_DALPE</name>
<reference evidence="1" key="1">
    <citation type="submission" date="2021-05" db="EMBL/GenBank/DDBJ databases">
        <authorList>
            <person name="Pan Q."/>
            <person name="Jouanno E."/>
            <person name="Zahm M."/>
            <person name="Klopp C."/>
            <person name="Cabau C."/>
            <person name="Louis A."/>
            <person name="Berthelot C."/>
            <person name="Parey E."/>
            <person name="Roest Crollius H."/>
            <person name="Montfort J."/>
            <person name="Robinson-Rechavi M."/>
            <person name="Bouchez O."/>
            <person name="Lampietro C."/>
            <person name="Lopez Roques C."/>
            <person name="Donnadieu C."/>
            <person name="Postlethwait J."/>
            <person name="Bobe J."/>
            <person name="Dillon D."/>
            <person name="Chandos A."/>
            <person name="von Hippel F."/>
            <person name="Guiguen Y."/>
        </authorList>
    </citation>
    <scope>NUCLEOTIDE SEQUENCE</scope>
    <source>
        <strain evidence="1">YG-Jan2019</strain>
    </source>
</reference>
<evidence type="ECO:0000313" key="2">
    <source>
        <dbReference type="Proteomes" id="UP001157502"/>
    </source>
</evidence>
<proteinExistence type="predicted"/>
<accession>A0ACC2FAF5</accession>
<comment type="caution">
    <text evidence="1">The sequence shown here is derived from an EMBL/GenBank/DDBJ whole genome shotgun (WGS) entry which is preliminary data.</text>
</comment>
<protein>
    <submittedName>
        <fullName evidence="1">Uncharacterized protein</fullName>
    </submittedName>
</protein>
<dbReference type="Proteomes" id="UP001157502">
    <property type="component" value="Chromosome 31"/>
</dbReference>
<evidence type="ECO:0000313" key="1">
    <source>
        <dbReference type="EMBL" id="KAJ7988324.1"/>
    </source>
</evidence>
<sequence>MRLRAVLGTSFGSFNVLVGGKGTLRNETQMCRWRLRGRRLYSFLPAFTDDVKSPRSVVTPDISKIRNIGIMAHIDAGKTTTTERMLYYSGYTRALGDVDDGDTVTDFMVQERERGITIQSAAVTFDWREHRINLIDTPGHVDFTLEVERALRVLDGAVAVFDASAGVEAQTLTVWRQAEKHKVPCICFLNKMDKPGASLSFSVESIKRKLKVYPVLLQIPIGSGKSFTGVVDLITKQQLMWRATSRAEDGRVFESKPLSQSDDPKLLQEAMEARTALIEKVADLDDELADLLLGAYSEDFDAVPPFKLQEAVRRVTLARKGVPVLCGSSLRNKGVQPLLDAITAYLPAPNERHHDLVRWYQDDLCALAFKVLHDKQRGPLVFVRIYSGTMKPQSAVLNINRSKTERMSRLLLPFADQHVEIPSLSAGNIALCVGLKQTATGDTIVSSKASAAKAARRAQEDGETLGDGEQVSLVLAGVEVPEPVFFCSIEPPTQAKQADLENALTCLQREDPSLKVRIDPDSGQTVLCGMGELHIEILHDRIRREYGIETHLGPLQVAYRETILQSVATSETLDRTVGARRHVVTVNVTVYPIVDSSSSSLTSCEVTYTDDLKEQLSQDIRQAVENGVNSAYLQGPLLGHPVQGVSTVIQSVSFEPGTSLAMVSACVSRCMLKALRQAGGQVLEPVMSLEVTVEEGHLGSVLGDLAQRRGAIRDIQNRHDNKVLLGTVPLAEMMGYSTVLRTLTSGSATFSLHLDSYKAMNPQHQNALVNKMTGLV</sequence>
<organism evidence="1 2">
    <name type="scientific">Dallia pectoralis</name>
    <name type="common">Alaska blackfish</name>
    <dbReference type="NCBI Taxonomy" id="75939"/>
    <lineage>
        <taxon>Eukaryota</taxon>
        <taxon>Metazoa</taxon>
        <taxon>Chordata</taxon>
        <taxon>Craniata</taxon>
        <taxon>Vertebrata</taxon>
        <taxon>Euteleostomi</taxon>
        <taxon>Actinopterygii</taxon>
        <taxon>Neopterygii</taxon>
        <taxon>Teleostei</taxon>
        <taxon>Protacanthopterygii</taxon>
        <taxon>Esociformes</taxon>
        <taxon>Umbridae</taxon>
        <taxon>Dallia</taxon>
    </lineage>
</organism>
<dbReference type="EMBL" id="CM055758">
    <property type="protein sequence ID" value="KAJ7988324.1"/>
    <property type="molecule type" value="Genomic_DNA"/>
</dbReference>
<keyword evidence="2" id="KW-1185">Reference proteome</keyword>